<protein>
    <recommendedName>
        <fullName evidence="2 8">Tryptophan--tRNA ligase</fullName>
        <ecNumber evidence="2 8">6.1.1.2</ecNumber>
    </recommendedName>
</protein>
<dbReference type="Proteomes" id="UP000533017">
    <property type="component" value="Unassembled WGS sequence"/>
</dbReference>
<dbReference type="Pfam" id="PF00579">
    <property type="entry name" value="tRNA-synt_1b"/>
    <property type="match status" value="1"/>
</dbReference>
<evidence type="ECO:0000256" key="2">
    <source>
        <dbReference type="ARBA" id="ARBA00013161"/>
    </source>
</evidence>
<proteinExistence type="inferred from homology"/>
<dbReference type="GO" id="GO:0005829">
    <property type="term" value="C:cytosol"/>
    <property type="evidence" value="ECO:0007669"/>
    <property type="project" value="TreeGrafter"/>
</dbReference>
<dbReference type="SUPFAM" id="SSF52374">
    <property type="entry name" value="Nucleotidylyl transferase"/>
    <property type="match status" value="1"/>
</dbReference>
<dbReference type="PRINTS" id="PR01039">
    <property type="entry name" value="TRNASYNTHTRP"/>
</dbReference>
<evidence type="ECO:0000256" key="4">
    <source>
        <dbReference type="ARBA" id="ARBA00022741"/>
    </source>
</evidence>
<keyword evidence="7 9" id="KW-0030">Aminoacyl-tRNA synthetase</keyword>
<dbReference type="InterPro" id="IPR001412">
    <property type="entry name" value="aa-tRNA-synth_I_CS"/>
</dbReference>
<dbReference type="PANTHER" id="PTHR43766">
    <property type="entry name" value="TRYPTOPHAN--TRNA LIGASE, MITOCHONDRIAL"/>
    <property type="match status" value="1"/>
</dbReference>
<evidence type="ECO:0000313" key="12">
    <source>
        <dbReference type="EMBL" id="SFG02893.1"/>
    </source>
</evidence>
<evidence type="ECO:0000313" key="13">
    <source>
        <dbReference type="Proteomes" id="UP000199052"/>
    </source>
</evidence>
<reference evidence="12 13" key="1">
    <citation type="submission" date="2016-10" db="EMBL/GenBank/DDBJ databases">
        <authorList>
            <person name="de Groot N.N."/>
        </authorList>
    </citation>
    <scope>NUCLEOTIDE SEQUENCE [LARGE SCALE GENOMIC DNA]</scope>
    <source>
        <strain evidence="12 13">CPCC 202808</strain>
    </source>
</reference>
<evidence type="ECO:0000256" key="1">
    <source>
        <dbReference type="ARBA" id="ARBA00005594"/>
    </source>
</evidence>
<dbReference type="InterPro" id="IPR002306">
    <property type="entry name" value="Trp-tRNA-ligase"/>
</dbReference>
<dbReference type="CDD" id="cd00806">
    <property type="entry name" value="TrpRS_core"/>
    <property type="match status" value="1"/>
</dbReference>
<dbReference type="GO" id="GO:0006436">
    <property type="term" value="P:tryptophanyl-tRNA aminoacylation"/>
    <property type="evidence" value="ECO:0007669"/>
    <property type="project" value="UniProtKB-UniRule"/>
</dbReference>
<feature type="compositionally biased region" description="Polar residues" evidence="10">
    <location>
        <begin position="17"/>
        <end position="28"/>
    </location>
</feature>
<evidence type="ECO:0000256" key="10">
    <source>
        <dbReference type="SAM" id="MobiDB-lite"/>
    </source>
</evidence>
<dbReference type="NCBIfam" id="TIGR00233">
    <property type="entry name" value="trpS"/>
    <property type="match status" value="1"/>
</dbReference>
<dbReference type="Gene3D" id="3.40.50.620">
    <property type="entry name" value="HUPs"/>
    <property type="match status" value="1"/>
</dbReference>
<dbReference type="PROSITE" id="PS00178">
    <property type="entry name" value="AA_TRNA_LIGASE_I"/>
    <property type="match status" value="1"/>
</dbReference>
<dbReference type="GO" id="GO:0004830">
    <property type="term" value="F:tryptophan-tRNA ligase activity"/>
    <property type="evidence" value="ECO:0007669"/>
    <property type="project" value="UniProtKB-UniRule"/>
</dbReference>
<gene>
    <name evidence="11" type="ORF">FHR37_004377</name>
    <name evidence="12" type="ORF">SAMN05421678_103366</name>
</gene>
<dbReference type="EMBL" id="JACBZA010000001">
    <property type="protein sequence ID" value="NYH85526.1"/>
    <property type="molecule type" value="Genomic_DNA"/>
</dbReference>
<evidence type="ECO:0000256" key="5">
    <source>
        <dbReference type="ARBA" id="ARBA00022840"/>
    </source>
</evidence>
<name>A0A1I2NH02_9ACTN</name>
<sequence>MSHTATDNRGIDDTVTSHRATNPAGTNRTIFSGIQPTGRLTLGNYLGALGRFVDLQHAARCVFCVVDLHALTVEHDPRRLHQLTRETATIYLAAGLDPAVCVLTRQSDVSAHTELMYLLESTAYVGELNRMIQFKEKGRGRPRTRVSLYTYPVLMAADILLYGGTEVPVGDDQRQHVELARDLAIRFNREYGRTFVVPEMSPATVGARVMDLQNPTAKMSKDAPADSLGSIRLLDPPEVIVRKVSRAVTDTSPDVGYDPENRPGVSNLLEILAGCTGESDPAALAGKYDGYAALKRDTADAVVGVLEPLQNRYAELAADPAHVDATLRLGAERARELAAPTLAAARTAIGL</sequence>
<keyword evidence="3 9" id="KW-0436">Ligase</keyword>
<reference evidence="11 14" key="2">
    <citation type="submission" date="2020-07" db="EMBL/GenBank/DDBJ databases">
        <title>Sequencing the genomes of 1000 actinobacteria strains.</title>
        <authorList>
            <person name="Klenk H.-P."/>
        </authorList>
    </citation>
    <scope>NUCLEOTIDE SEQUENCE [LARGE SCALE GENOMIC DNA]</scope>
    <source>
        <strain evidence="11 14">DSM 45117</strain>
    </source>
</reference>
<dbReference type="Proteomes" id="UP000199052">
    <property type="component" value="Unassembled WGS sequence"/>
</dbReference>
<dbReference type="AlphaFoldDB" id="A0A1I2NH02"/>
<comment type="similarity">
    <text evidence="1 9">Belongs to the class-I aminoacyl-tRNA synthetase family.</text>
</comment>
<dbReference type="GO" id="GO:0005524">
    <property type="term" value="F:ATP binding"/>
    <property type="evidence" value="ECO:0007669"/>
    <property type="project" value="UniProtKB-KW"/>
</dbReference>
<dbReference type="RefSeq" id="WP_092882343.1">
    <property type="nucleotide sequence ID" value="NZ_FOOI01000003.1"/>
</dbReference>
<accession>A0A1I2NH02</accession>
<evidence type="ECO:0000256" key="8">
    <source>
        <dbReference type="NCBIfam" id="TIGR00233"/>
    </source>
</evidence>
<evidence type="ECO:0000256" key="7">
    <source>
        <dbReference type="ARBA" id="ARBA00023146"/>
    </source>
</evidence>
<organism evidence="12 13">
    <name type="scientific">Actinopolymorpha cephalotaxi</name>
    <dbReference type="NCBI Taxonomy" id="504797"/>
    <lineage>
        <taxon>Bacteria</taxon>
        <taxon>Bacillati</taxon>
        <taxon>Actinomycetota</taxon>
        <taxon>Actinomycetes</taxon>
        <taxon>Propionibacteriales</taxon>
        <taxon>Actinopolymorphaceae</taxon>
        <taxon>Actinopolymorpha</taxon>
    </lineage>
</organism>
<dbReference type="OrthoDB" id="9801042at2"/>
<keyword evidence="14" id="KW-1185">Reference proteome</keyword>
<dbReference type="STRING" id="504797.SAMN05421678_103366"/>
<dbReference type="PANTHER" id="PTHR43766:SF1">
    <property type="entry name" value="TRYPTOPHAN--TRNA LIGASE, MITOCHONDRIAL"/>
    <property type="match status" value="1"/>
</dbReference>
<keyword evidence="6 9" id="KW-0648">Protein biosynthesis</keyword>
<evidence type="ECO:0000256" key="9">
    <source>
        <dbReference type="RuleBase" id="RU363036"/>
    </source>
</evidence>
<evidence type="ECO:0000256" key="6">
    <source>
        <dbReference type="ARBA" id="ARBA00022917"/>
    </source>
</evidence>
<evidence type="ECO:0000256" key="3">
    <source>
        <dbReference type="ARBA" id="ARBA00022598"/>
    </source>
</evidence>
<dbReference type="EMBL" id="FOOI01000003">
    <property type="protein sequence ID" value="SFG02893.1"/>
    <property type="molecule type" value="Genomic_DNA"/>
</dbReference>
<dbReference type="Gene3D" id="1.10.240.10">
    <property type="entry name" value="Tyrosyl-Transfer RNA Synthetase"/>
    <property type="match status" value="1"/>
</dbReference>
<keyword evidence="4 9" id="KW-0547">Nucleotide-binding</keyword>
<keyword evidence="5 9" id="KW-0067">ATP-binding</keyword>
<dbReference type="EC" id="6.1.1.2" evidence="2 8"/>
<evidence type="ECO:0000313" key="14">
    <source>
        <dbReference type="Proteomes" id="UP000533017"/>
    </source>
</evidence>
<feature type="region of interest" description="Disordered" evidence="10">
    <location>
        <begin position="1"/>
        <end position="28"/>
    </location>
</feature>
<dbReference type="InterPro" id="IPR050203">
    <property type="entry name" value="Trp-tRNA_synthetase"/>
</dbReference>
<evidence type="ECO:0000313" key="11">
    <source>
        <dbReference type="EMBL" id="NYH85526.1"/>
    </source>
</evidence>
<dbReference type="InterPro" id="IPR002305">
    <property type="entry name" value="aa-tRNA-synth_Ic"/>
</dbReference>
<dbReference type="InterPro" id="IPR014729">
    <property type="entry name" value="Rossmann-like_a/b/a_fold"/>
</dbReference>